<reference evidence="1" key="1">
    <citation type="submission" date="2014-11" db="EMBL/GenBank/DDBJ databases">
        <authorList>
            <person name="Amaro Gonzalez C."/>
        </authorList>
    </citation>
    <scope>NUCLEOTIDE SEQUENCE</scope>
</reference>
<evidence type="ECO:0000313" key="1">
    <source>
        <dbReference type="EMBL" id="JAH99674.1"/>
    </source>
</evidence>
<sequence>MSEILKRMQLLECQVMAVEGMSLSPSPLLLIWTMNGHENRHRVGNSEWRA</sequence>
<name>A0A0E9XAK4_ANGAN</name>
<reference evidence="1" key="2">
    <citation type="journal article" date="2015" name="Fish Shellfish Immunol.">
        <title>Early steps in the European eel (Anguilla anguilla)-Vibrio vulnificus interaction in the gills: Role of the RtxA13 toxin.</title>
        <authorList>
            <person name="Callol A."/>
            <person name="Pajuelo D."/>
            <person name="Ebbesson L."/>
            <person name="Teles M."/>
            <person name="MacKenzie S."/>
            <person name="Amaro C."/>
        </authorList>
    </citation>
    <scope>NUCLEOTIDE SEQUENCE</scope>
</reference>
<protein>
    <submittedName>
        <fullName evidence="1">Uncharacterized protein</fullName>
    </submittedName>
</protein>
<dbReference type="EMBL" id="GBXM01008903">
    <property type="protein sequence ID" value="JAH99674.1"/>
    <property type="molecule type" value="Transcribed_RNA"/>
</dbReference>
<proteinExistence type="predicted"/>
<accession>A0A0E9XAK4</accession>
<organism evidence="1">
    <name type="scientific">Anguilla anguilla</name>
    <name type="common">European freshwater eel</name>
    <name type="synonym">Muraena anguilla</name>
    <dbReference type="NCBI Taxonomy" id="7936"/>
    <lineage>
        <taxon>Eukaryota</taxon>
        <taxon>Metazoa</taxon>
        <taxon>Chordata</taxon>
        <taxon>Craniata</taxon>
        <taxon>Vertebrata</taxon>
        <taxon>Euteleostomi</taxon>
        <taxon>Actinopterygii</taxon>
        <taxon>Neopterygii</taxon>
        <taxon>Teleostei</taxon>
        <taxon>Anguilliformes</taxon>
        <taxon>Anguillidae</taxon>
        <taxon>Anguilla</taxon>
    </lineage>
</organism>
<dbReference type="AlphaFoldDB" id="A0A0E9XAK4"/>